<dbReference type="AlphaFoldDB" id="A0A5N6PTP8"/>
<gene>
    <name evidence="2" type="ORF">E3N88_04192</name>
</gene>
<accession>A0A5N6PTP8</accession>
<feature type="region of interest" description="Disordered" evidence="1">
    <location>
        <begin position="166"/>
        <end position="186"/>
    </location>
</feature>
<comment type="caution">
    <text evidence="2">The sequence shown here is derived from an EMBL/GenBank/DDBJ whole genome shotgun (WGS) entry which is preliminary data.</text>
</comment>
<protein>
    <submittedName>
        <fullName evidence="2">Uncharacterized protein</fullName>
    </submittedName>
</protein>
<evidence type="ECO:0000313" key="2">
    <source>
        <dbReference type="EMBL" id="KAD7116924.1"/>
    </source>
</evidence>
<evidence type="ECO:0000313" key="3">
    <source>
        <dbReference type="Proteomes" id="UP000326396"/>
    </source>
</evidence>
<keyword evidence="3" id="KW-1185">Reference proteome</keyword>
<evidence type="ECO:0000256" key="1">
    <source>
        <dbReference type="SAM" id="MobiDB-lite"/>
    </source>
</evidence>
<dbReference type="EMBL" id="SZYD01000002">
    <property type="protein sequence ID" value="KAD7116924.1"/>
    <property type="molecule type" value="Genomic_DNA"/>
</dbReference>
<name>A0A5N6PTP8_9ASTR</name>
<dbReference type="OrthoDB" id="1001641at2759"/>
<dbReference type="Proteomes" id="UP000326396">
    <property type="component" value="Linkage Group LG10"/>
</dbReference>
<sequence length="211" mass="24121">MVLSLMNMFDVCADKDRELSRHKRRSRRSGGLLTFEPSIPKSLLLGGEHNLQTHFTLVNYQGLDMMPKHFHGFQELFLPLICVVHGVLFSTVHQEFGHKAAFYHGIMNPDKRATVQKMCSKDEININMCDYVFWNGYDDPVFLSLLYIYNFTFTHHAGNECHPVKQRVPPQGSSMEGESGPKIRPKGIVDGQQVNIPILLLVGPERRRRLG</sequence>
<organism evidence="2 3">
    <name type="scientific">Mikania micrantha</name>
    <name type="common">bitter vine</name>
    <dbReference type="NCBI Taxonomy" id="192012"/>
    <lineage>
        <taxon>Eukaryota</taxon>
        <taxon>Viridiplantae</taxon>
        <taxon>Streptophyta</taxon>
        <taxon>Embryophyta</taxon>
        <taxon>Tracheophyta</taxon>
        <taxon>Spermatophyta</taxon>
        <taxon>Magnoliopsida</taxon>
        <taxon>eudicotyledons</taxon>
        <taxon>Gunneridae</taxon>
        <taxon>Pentapetalae</taxon>
        <taxon>asterids</taxon>
        <taxon>campanulids</taxon>
        <taxon>Asterales</taxon>
        <taxon>Asteraceae</taxon>
        <taxon>Asteroideae</taxon>
        <taxon>Heliantheae alliance</taxon>
        <taxon>Eupatorieae</taxon>
        <taxon>Mikania</taxon>
    </lineage>
</organism>
<reference evidence="2 3" key="1">
    <citation type="submission" date="2019-05" db="EMBL/GenBank/DDBJ databases">
        <title>Mikania micrantha, genome provides insights into the molecular mechanism of rapid growth.</title>
        <authorList>
            <person name="Liu B."/>
        </authorList>
    </citation>
    <scope>NUCLEOTIDE SEQUENCE [LARGE SCALE GENOMIC DNA]</scope>
    <source>
        <strain evidence="2">NLD-2019</strain>
        <tissue evidence="2">Leaf</tissue>
    </source>
</reference>
<proteinExistence type="predicted"/>